<sequence length="485" mass="54571">MGKVYLMGVGPGDEELITLKAIRALKKCTAVMYDRLANHEILSYLNEDCIVYYCGKEPGCHYKTQEEINDIIVELAKKGHIVGRIKGGDPYVFGRGGEEALRLIDENMDFEVIPGITSPIAVLNYAGIPITHRALARSFHVFTGKTKDKLDINWKSAATIGGTLVFLMGIGNLSLIVENLLENGMDENTSVAVIMRGTTSKQKRVIGSLKDIEIKVKENNIVSPSVIVIGEVVRFSNQLNWYENKPLFGQNICITRTKNQSKELKEKLLNLGADVTEINSIKIKNTDYNLDNYIDKLKQYDYIVFTSVNAVKIFFNYLNKKEYDIRNIKAQFAVIGPATARELRSKGVVPTILSKEFVAESLFEDMKKYIKAGDKILVPRSKNAREFLVKALIEEQCMVDEVYIYETLCGDLQDKTRFDGADKVIFTSPSTVRNMISIVGLSKIRSKEVIAIGPITKRELSKNNISCEICDRYYIEGIIDKLLDK</sequence>
<dbReference type="InterPro" id="IPR006366">
    <property type="entry name" value="CobA/CysG_C"/>
</dbReference>
<dbReference type="Gene3D" id="3.40.50.10090">
    <property type="match status" value="2"/>
</dbReference>
<feature type="domain" description="Tetrapyrrole biosynthesis uroporphyrinogen III synthase" evidence="8">
    <location>
        <begin position="263"/>
        <end position="479"/>
    </location>
</feature>
<evidence type="ECO:0000259" key="8">
    <source>
        <dbReference type="Pfam" id="PF02602"/>
    </source>
</evidence>
<dbReference type="InterPro" id="IPR014777">
    <property type="entry name" value="4pyrrole_Mease_sub1"/>
</dbReference>
<dbReference type="FunFam" id="3.30.950.10:FF:000001">
    <property type="entry name" value="Siroheme synthase"/>
    <property type="match status" value="1"/>
</dbReference>
<dbReference type="FunFam" id="3.40.1010.10:FF:000001">
    <property type="entry name" value="Siroheme synthase"/>
    <property type="match status" value="1"/>
</dbReference>
<keyword evidence="3 6" id="KW-0808">Transferase</keyword>
<dbReference type="CDD" id="cd11642">
    <property type="entry name" value="SUMT"/>
    <property type="match status" value="1"/>
</dbReference>
<protein>
    <recommendedName>
        <fullName evidence="1">uroporphyrinogen-III C-methyltransferase</fullName>
        <ecNumber evidence="1">2.1.1.107</ecNumber>
    </recommendedName>
</protein>
<dbReference type="Pfam" id="PF02602">
    <property type="entry name" value="HEM4"/>
    <property type="match status" value="1"/>
</dbReference>
<dbReference type="GO" id="GO:0032259">
    <property type="term" value="P:methylation"/>
    <property type="evidence" value="ECO:0007669"/>
    <property type="project" value="UniProtKB-KW"/>
</dbReference>
<dbReference type="GO" id="GO:0004851">
    <property type="term" value="F:uroporphyrin-III C-methyltransferase activity"/>
    <property type="evidence" value="ECO:0007669"/>
    <property type="project" value="UniProtKB-EC"/>
</dbReference>
<dbReference type="InterPro" id="IPR014776">
    <property type="entry name" value="4pyrrole_Mease_sub2"/>
</dbReference>
<evidence type="ECO:0000256" key="1">
    <source>
        <dbReference type="ARBA" id="ARBA00012162"/>
    </source>
</evidence>
<evidence type="ECO:0000256" key="2">
    <source>
        <dbReference type="ARBA" id="ARBA00022603"/>
    </source>
</evidence>
<dbReference type="AlphaFoldDB" id="A0A6M0RB63"/>
<reference evidence="9 10" key="1">
    <citation type="submission" date="2019-04" db="EMBL/GenBank/DDBJ databases">
        <title>Genome sequencing of Clostridium botulinum Groups I-IV and Clostridium butyricum.</title>
        <authorList>
            <person name="Brunt J."/>
            <person name="Van Vliet A.H.M."/>
            <person name="Stringer S.C."/>
            <person name="Carter A.T."/>
            <person name="Peck M.W."/>
        </authorList>
    </citation>
    <scope>NUCLEOTIDE SEQUENCE [LARGE SCALE GENOMIC DNA]</scope>
    <source>
        <strain evidence="9 10">IFR 18/094</strain>
    </source>
</reference>
<keyword evidence="10" id="KW-1185">Reference proteome</keyword>
<dbReference type="InterPro" id="IPR000878">
    <property type="entry name" value="4pyrrol_Mease"/>
</dbReference>
<dbReference type="SUPFAM" id="SSF53790">
    <property type="entry name" value="Tetrapyrrole methylase"/>
    <property type="match status" value="1"/>
</dbReference>
<keyword evidence="2 6" id="KW-0489">Methyltransferase</keyword>
<dbReference type="NCBIfam" id="NF004790">
    <property type="entry name" value="PRK06136.1"/>
    <property type="match status" value="1"/>
</dbReference>
<dbReference type="InterPro" id="IPR003043">
    <property type="entry name" value="Uropor_MeTrfase_CS"/>
</dbReference>
<gene>
    <name evidence="9" type="primary">cobA</name>
    <name evidence="9" type="ORF">FDF74_07195</name>
</gene>
<evidence type="ECO:0000256" key="4">
    <source>
        <dbReference type="ARBA" id="ARBA00022691"/>
    </source>
</evidence>
<dbReference type="InterPro" id="IPR003754">
    <property type="entry name" value="4pyrrol_synth_uPrphyn_synth"/>
</dbReference>
<dbReference type="PROSITE" id="PS00840">
    <property type="entry name" value="SUMT_2"/>
    <property type="match status" value="1"/>
</dbReference>
<dbReference type="Gene3D" id="3.40.1010.10">
    <property type="entry name" value="Cobalt-precorrin-4 Transmethylase, Domain 1"/>
    <property type="match status" value="1"/>
</dbReference>
<keyword evidence="4" id="KW-0949">S-adenosyl-L-methionine</keyword>
<evidence type="ECO:0000256" key="5">
    <source>
        <dbReference type="ARBA" id="ARBA00023244"/>
    </source>
</evidence>
<dbReference type="InterPro" id="IPR035996">
    <property type="entry name" value="4pyrrol_Methylase_sf"/>
</dbReference>
<proteinExistence type="inferred from homology"/>
<dbReference type="GO" id="GO:0019354">
    <property type="term" value="P:siroheme biosynthetic process"/>
    <property type="evidence" value="ECO:0007669"/>
    <property type="project" value="InterPro"/>
</dbReference>
<evidence type="ECO:0000256" key="6">
    <source>
        <dbReference type="RuleBase" id="RU003960"/>
    </source>
</evidence>
<comment type="caution">
    <text evidence="9">The sequence shown here is derived from an EMBL/GenBank/DDBJ whole genome shotgun (WGS) entry which is preliminary data.</text>
</comment>
<feature type="domain" description="Tetrapyrrole methylase" evidence="7">
    <location>
        <begin position="3"/>
        <end position="212"/>
    </location>
</feature>
<dbReference type="NCBIfam" id="TIGR01469">
    <property type="entry name" value="cobA_cysG_Cterm"/>
    <property type="match status" value="1"/>
</dbReference>
<dbReference type="GO" id="GO:0004852">
    <property type="term" value="F:uroporphyrinogen-III synthase activity"/>
    <property type="evidence" value="ECO:0007669"/>
    <property type="project" value="InterPro"/>
</dbReference>
<dbReference type="Pfam" id="PF00590">
    <property type="entry name" value="TP_methylase"/>
    <property type="match status" value="1"/>
</dbReference>
<dbReference type="InterPro" id="IPR036108">
    <property type="entry name" value="4pyrrol_syn_uPrphyn_synt_sf"/>
</dbReference>
<comment type="similarity">
    <text evidence="6">Belongs to the precorrin methyltransferase family.</text>
</comment>
<dbReference type="PANTHER" id="PTHR45790">
    <property type="entry name" value="SIROHEME SYNTHASE-RELATED"/>
    <property type="match status" value="1"/>
</dbReference>
<dbReference type="EMBL" id="SXDP01000004">
    <property type="protein sequence ID" value="NEZ46997.1"/>
    <property type="molecule type" value="Genomic_DNA"/>
</dbReference>
<dbReference type="PANTHER" id="PTHR45790:SF3">
    <property type="entry name" value="S-ADENOSYL-L-METHIONINE-DEPENDENT UROPORPHYRINOGEN III METHYLTRANSFERASE, CHLOROPLASTIC"/>
    <property type="match status" value="1"/>
</dbReference>
<dbReference type="InterPro" id="IPR050161">
    <property type="entry name" value="Siro_Cobalamin_biosynth"/>
</dbReference>
<evidence type="ECO:0000256" key="3">
    <source>
        <dbReference type="ARBA" id="ARBA00022679"/>
    </source>
</evidence>
<organism evidence="9 10">
    <name type="scientific">Clostridium niameyense</name>
    <dbReference type="NCBI Taxonomy" id="1622073"/>
    <lineage>
        <taxon>Bacteria</taxon>
        <taxon>Bacillati</taxon>
        <taxon>Bacillota</taxon>
        <taxon>Clostridia</taxon>
        <taxon>Eubacteriales</taxon>
        <taxon>Clostridiaceae</taxon>
        <taxon>Clostridium</taxon>
    </lineage>
</organism>
<name>A0A6M0RB63_9CLOT</name>
<dbReference type="Proteomes" id="UP000473885">
    <property type="component" value="Unassembled WGS sequence"/>
</dbReference>
<accession>A0A6M0RB63</accession>
<evidence type="ECO:0000313" key="10">
    <source>
        <dbReference type="Proteomes" id="UP000473885"/>
    </source>
</evidence>
<dbReference type="Gene3D" id="3.30.950.10">
    <property type="entry name" value="Methyltransferase, Cobalt-precorrin-4 Transmethylase, Domain 2"/>
    <property type="match status" value="1"/>
</dbReference>
<dbReference type="SUPFAM" id="SSF69618">
    <property type="entry name" value="HemD-like"/>
    <property type="match status" value="1"/>
</dbReference>
<keyword evidence="5" id="KW-0627">Porphyrin biosynthesis</keyword>
<dbReference type="CDD" id="cd06578">
    <property type="entry name" value="HemD"/>
    <property type="match status" value="1"/>
</dbReference>
<dbReference type="EC" id="2.1.1.107" evidence="1"/>
<evidence type="ECO:0000259" key="7">
    <source>
        <dbReference type="Pfam" id="PF00590"/>
    </source>
</evidence>
<dbReference type="RefSeq" id="WP_163249138.1">
    <property type="nucleotide sequence ID" value="NZ_SXDP01000004.1"/>
</dbReference>
<evidence type="ECO:0000313" key="9">
    <source>
        <dbReference type="EMBL" id="NEZ46997.1"/>
    </source>
</evidence>